<evidence type="ECO:0000259" key="2">
    <source>
        <dbReference type="PROSITE" id="PS50887"/>
    </source>
</evidence>
<keyword evidence="4" id="KW-1185">Reference proteome</keyword>
<dbReference type="SMART" id="SM00267">
    <property type="entry name" value="GGDEF"/>
    <property type="match status" value="1"/>
</dbReference>
<dbReference type="Gene3D" id="3.30.70.270">
    <property type="match status" value="1"/>
</dbReference>
<feature type="domain" description="GGDEF" evidence="2">
    <location>
        <begin position="393"/>
        <end position="530"/>
    </location>
</feature>
<dbReference type="GO" id="GO:1902201">
    <property type="term" value="P:negative regulation of bacterial-type flagellum-dependent cell motility"/>
    <property type="evidence" value="ECO:0007669"/>
    <property type="project" value="TreeGrafter"/>
</dbReference>
<organism evidence="3 4">
    <name type="scientific">Lachnobacterium bovis</name>
    <dbReference type="NCBI Taxonomy" id="140626"/>
    <lineage>
        <taxon>Bacteria</taxon>
        <taxon>Bacillati</taxon>
        <taxon>Bacillota</taxon>
        <taxon>Clostridia</taxon>
        <taxon>Lachnospirales</taxon>
        <taxon>Lachnospiraceae</taxon>
        <taxon>Lachnobacterium</taxon>
    </lineage>
</organism>
<dbReference type="PROSITE" id="PS50887">
    <property type="entry name" value="GGDEF"/>
    <property type="match status" value="1"/>
</dbReference>
<dbReference type="GO" id="GO:0043709">
    <property type="term" value="P:cell adhesion involved in single-species biofilm formation"/>
    <property type="evidence" value="ECO:0007669"/>
    <property type="project" value="TreeGrafter"/>
</dbReference>
<dbReference type="GO" id="GO:0005886">
    <property type="term" value="C:plasma membrane"/>
    <property type="evidence" value="ECO:0007669"/>
    <property type="project" value="TreeGrafter"/>
</dbReference>
<dbReference type="SUPFAM" id="SSF55073">
    <property type="entry name" value="Nucleotide cyclase"/>
    <property type="match status" value="1"/>
</dbReference>
<dbReference type="FunFam" id="3.30.70.270:FF:000001">
    <property type="entry name" value="Diguanylate cyclase domain protein"/>
    <property type="match status" value="1"/>
</dbReference>
<evidence type="ECO:0000256" key="1">
    <source>
        <dbReference type="SAM" id="Coils"/>
    </source>
</evidence>
<keyword evidence="1" id="KW-0175">Coiled coil</keyword>
<dbReference type="NCBIfam" id="TIGR00254">
    <property type="entry name" value="GGDEF"/>
    <property type="match status" value="1"/>
</dbReference>
<dbReference type="EMBL" id="FOGW01000013">
    <property type="protein sequence ID" value="SER90487.1"/>
    <property type="molecule type" value="Genomic_DNA"/>
</dbReference>
<dbReference type="AlphaFoldDB" id="A0A1H9T093"/>
<evidence type="ECO:0000313" key="4">
    <source>
        <dbReference type="Proteomes" id="UP000182471"/>
    </source>
</evidence>
<feature type="coiled-coil region" evidence="1">
    <location>
        <begin position="340"/>
        <end position="371"/>
    </location>
</feature>
<dbReference type="InterPro" id="IPR000160">
    <property type="entry name" value="GGDEF_dom"/>
</dbReference>
<dbReference type="PANTHER" id="PTHR45138:SF9">
    <property type="entry name" value="DIGUANYLATE CYCLASE DGCM-RELATED"/>
    <property type="match status" value="1"/>
</dbReference>
<dbReference type="InterPro" id="IPR011990">
    <property type="entry name" value="TPR-like_helical_dom_sf"/>
</dbReference>
<dbReference type="InterPro" id="IPR050469">
    <property type="entry name" value="Diguanylate_Cyclase"/>
</dbReference>
<evidence type="ECO:0000313" key="3">
    <source>
        <dbReference type="EMBL" id="SER90487.1"/>
    </source>
</evidence>
<reference evidence="4" key="1">
    <citation type="submission" date="2016-10" db="EMBL/GenBank/DDBJ databases">
        <authorList>
            <person name="Varghese N."/>
            <person name="Submissions S."/>
        </authorList>
    </citation>
    <scope>NUCLEOTIDE SEQUENCE [LARGE SCALE GENOMIC DNA]</scope>
    <source>
        <strain evidence="4">S1b</strain>
    </source>
</reference>
<dbReference type="InterPro" id="IPR029787">
    <property type="entry name" value="Nucleotide_cyclase"/>
</dbReference>
<proteinExistence type="predicted"/>
<dbReference type="SUPFAM" id="SSF48452">
    <property type="entry name" value="TPR-like"/>
    <property type="match status" value="1"/>
</dbReference>
<dbReference type="RefSeq" id="WP_027422327.1">
    <property type="nucleotide sequence ID" value="NZ_FOGW01000013.1"/>
</dbReference>
<name>A0A1H9T093_9FIRM</name>
<protein>
    <submittedName>
        <fullName evidence="3">Diguanylate cyclase (GGDEF) domain-containing protein</fullName>
    </submittedName>
</protein>
<dbReference type="CDD" id="cd01949">
    <property type="entry name" value="GGDEF"/>
    <property type="match status" value="1"/>
</dbReference>
<sequence length="536" mass="62943">MNTRDCNDEVKKIVDQILDNRRNDARLTLEYCDKLLKYARKNSNVVAYGLGYYFRSEIYYWLNDSEKFFNDSSKALTYLIEMNKNKLIAKSYNRMGIFTANGGNAPIAMDYYLNGLKYCDSIKLNEIKSIIEMNVGTLYFSVGKIEEAKKMINKALIFFENKEDYNDTVMLCIYSNLIKIYIKQEEFERARETIRLAVNNFWDGSENIDRISFLTIEAIYYHKIKDYKSRNACVKIITENLPNHMGIIDCFEDIDDYCNMLLETDLDDDLWAVINVVEPILKNVRMIYFQMRLMSIKIKYYRIHQKNAEFLKATGLYYEYSELMDEENNIMARYMLTIRMSLENEEKRRLQMELKNQLLQKKSEIDQLTQMPNRYGLVEYAKKAIKRARMYQKAIAIEILDVDFFKEYNDNYGHQQGDECLRLISKIIKEFVGKKNGFFARYGGDEFIIIYENVTLEQAILNERLLHEAIGRANIKHEYSKCDKKVTVSQGICCGIPSADNKLQDYLEIADKALYKVKEAGKNDYEGGILGEKVSI</sequence>
<dbReference type="PANTHER" id="PTHR45138">
    <property type="entry name" value="REGULATORY COMPONENTS OF SENSORY TRANSDUCTION SYSTEM"/>
    <property type="match status" value="1"/>
</dbReference>
<dbReference type="Pfam" id="PF00990">
    <property type="entry name" value="GGDEF"/>
    <property type="match status" value="1"/>
</dbReference>
<gene>
    <name evidence="3" type="ORF">SAMN02910429_01447</name>
</gene>
<accession>A0A1H9T093</accession>
<dbReference type="Gene3D" id="1.25.40.10">
    <property type="entry name" value="Tetratricopeptide repeat domain"/>
    <property type="match status" value="1"/>
</dbReference>
<dbReference type="InterPro" id="IPR043128">
    <property type="entry name" value="Rev_trsase/Diguanyl_cyclase"/>
</dbReference>
<dbReference type="Proteomes" id="UP000182471">
    <property type="component" value="Unassembled WGS sequence"/>
</dbReference>
<dbReference type="GO" id="GO:0052621">
    <property type="term" value="F:diguanylate cyclase activity"/>
    <property type="evidence" value="ECO:0007669"/>
    <property type="project" value="TreeGrafter"/>
</dbReference>